<sequence length="111" mass="12771">MQLRSCPLFLRDAHDGAVSRAGPGDRVPQGDQQERYILTLGRNKKPGRNAEGVEEGRPNTEKDWKMTPDTDEDGENTPSPEEKEETKDFREKKKRQTEVRQEESAMNTRRT</sequence>
<evidence type="ECO:0000256" key="1">
    <source>
        <dbReference type="SAM" id="MobiDB-lite"/>
    </source>
</evidence>
<organism evidence="2 3">
    <name type="scientific">Pleurodeles waltl</name>
    <name type="common">Iberian ribbed newt</name>
    <dbReference type="NCBI Taxonomy" id="8319"/>
    <lineage>
        <taxon>Eukaryota</taxon>
        <taxon>Metazoa</taxon>
        <taxon>Chordata</taxon>
        <taxon>Craniata</taxon>
        <taxon>Vertebrata</taxon>
        <taxon>Euteleostomi</taxon>
        <taxon>Amphibia</taxon>
        <taxon>Batrachia</taxon>
        <taxon>Caudata</taxon>
        <taxon>Salamandroidea</taxon>
        <taxon>Salamandridae</taxon>
        <taxon>Pleurodelinae</taxon>
        <taxon>Pleurodeles</taxon>
    </lineage>
</organism>
<gene>
    <name evidence="2" type="ORF">NDU88_000708</name>
</gene>
<dbReference type="AlphaFoldDB" id="A0AAV7TFL0"/>
<comment type="caution">
    <text evidence="2">The sequence shown here is derived from an EMBL/GenBank/DDBJ whole genome shotgun (WGS) entry which is preliminary data.</text>
</comment>
<name>A0AAV7TFL0_PLEWA</name>
<reference evidence="2" key="1">
    <citation type="journal article" date="2022" name="bioRxiv">
        <title>Sequencing and chromosome-scale assembly of the giantPleurodeles waltlgenome.</title>
        <authorList>
            <person name="Brown T."/>
            <person name="Elewa A."/>
            <person name="Iarovenko S."/>
            <person name="Subramanian E."/>
            <person name="Araus A.J."/>
            <person name="Petzold A."/>
            <person name="Susuki M."/>
            <person name="Suzuki K.-i.T."/>
            <person name="Hayashi T."/>
            <person name="Toyoda A."/>
            <person name="Oliveira C."/>
            <person name="Osipova E."/>
            <person name="Leigh N.D."/>
            <person name="Simon A."/>
            <person name="Yun M.H."/>
        </authorList>
    </citation>
    <scope>NUCLEOTIDE SEQUENCE</scope>
    <source>
        <strain evidence="2">20211129_DDA</strain>
        <tissue evidence="2">Liver</tissue>
    </source>
</reference>
<accession>A0AAV7TFL0</accession>
<evidence type="ECO:0000313" key="3">
    <source>
        <dbReference type="Proteomes" id="UP001066276"/>
    </source>
</evidence>
<protein>
    <submittedName>
        <fullName evidence="2">Uncharacterized protein</fullName>
    </submittedName>
</protein>
<dbReference type="Proteomes" id="UP001066276">
    <property type="component" value="Chromosome 3_2"/>
</dbReference>
<feature type="compositionally biased region" description="Basic and acidic residues" evidence="1">
    <location>
        <begin position="54"/>
        <end position="68"/>
    </location>
</feature>
<feature type="compositionally biased region" description="Basic and acidic residues" evidence="1">
    <location>
        <begin position="80"/>
        <end position="103"/>
    </location>
</feature>
<dbReference type="EMBL" id="JANPWB010000006">
    <property type="protein sequence ID" value="KAJ1175420.1"/>
    <property type="molecule type" value="Genomic_DNA"/>
</dbReference>
<evidence type="ECO:0000313" key="2">
    <source>
        <dbReference type="EMBL" id="KAJ1175420.1"/>
    </source>
</evidence>
<keyword evidence="3" id="KW-1185">Reference proteome</keyword>
<proteinExistence type="predicted"/>
<feature type="region of interest" description="Disordered" evidence="1">
    <location>
        <begin position="14"/>
        <end position="111"/>
    </location>
</feature>